<evidence type="ECO:0000313" key="2">
    <source>
        <dbReference type="RefSeq" id="XP_072794849.1"/>
    </source>
</evidence>
<dbReference type="GeneID" id="140686096"/>
<protein>
    <submittedName>
        <fullName evidence="2">Uncharacterized protein</fullName>
    </submittedName>
</protein>
<dbReference type="RefSeq" id="XP_072794849.1">
    <property type="nucleotide sequence ID" value="XM_072938748.1"/>
</dbReference>
<evidence type="ECO:0000313" key="1">
    <source>
        <dbReference type="Proteomes" id="UP001652581"/>
    </source>
</evidence>
<sequence>MRHPACVIVCDIMCDSSRPPARRNPTQQTGCFATNECSGGSPPPTLCVLPLSKPRPGCLPAAEPALAPHGTVQPWREKRRGWCLPADHFLPEALGMPVPLEERPRLDPRTTLRSFLGTHSKCADGKEKSGPCLLGSPMPSSSTDRFQLPCHDSTNGNKIRIRTVAFTLCSYSVCLEMGGRVPAELCKLPGLQWADSGAGMGVNRLYPQLPGQDADLAQASYRAFPPAFRIKNRRGGVAGGGASLRPLLGEGGEVLRQKLGFSLGKGGFQSGTDHPKAPHSTLRQLPLWRVESSLALRSLSSAT</sequence>
<keyword evidence="1" id="KW-1185">Reference proteome</keyword>
<accession>A0ABM5BEL8</accession>
<reference evidence="2" key="1">
    <citation type="submission" date="2025-08" db="UniProtKB">
        <authorList>
            <consortium name="RefSeq"/>
        </authorList>
    </citation>
    <scope>IDENTIFICATION</scope>
</reference>
<name>A0ABM5BEL8_VICPA</name>
<gene>
    <name evidence="2" type="primary">LOC140686096</name>
</gene>
<dbReference type="Proteomes" id="UP001652581">
    <property type="component" value="Chromosome 16"/>
</dbReference>
<organism evidence="1 2">
    <name type="scientific">Vicugna pacos</name>
    <name type="common">Alpaca</name>
    <name type="synonym">Lama pacos</name>
    <dbReference type="NCBI Taxonomy" id="30538"/>
    <lineage>
        <taxon>Eukaryota</taxon>
        <taxon>Metazoa</taxon>
        <taxon>Chordata</taxon>
        <taxon>Craniata</taxon>
        <taxon>Vertebrata</taxon>
        <taxon>Euteleostomi</taxon>
        <taxon>Mammalia</taxon>
        <taxon>Eutheria</taxon>
        <taxon>Laurasiatheria</taxon>
        <taxon>Artiodactyla</taxon>
        <taxon>Tylopoda</taxon>
        <taxon>Camelidae</taxon>
        <taxon>Vicugna</taxon>
    </lineage>
</organism>
<proteinExistence type="predicted"/>